<evidence type="ECO:0000313" key="2">
    <source>
        <dbReference type="Proteomes" id="UP001059617"/>
    </source>
</evidence>
<dbReference type="InterPro" id="IPR036102">
    <property type="entry name" value="OsmC/Ohrsf"/>
</dbReference>
<reference evidence="1" key="1">
    <citation type="submission" date="2021-04" db="EMBL/GenBank/DDBJ databases">
        <authorList>
            <person name="Hartkoorn R.C."/>
            <person name="Beaudoing E."/>
            <person name="Hot D."/>
        </authorList>
    </citation>
    <scope>NUCLEOTIDE SEQUENCE</scope>
    <source>
        <strain evidence="1">NRRL B-16292</strain>
    </source>
</reference>
<keyword evidence="2" id="KW-1185">Reference proteome</keyword>
<protein>
    <submittedName>
        <fullName evidence="1">OsmC family protein</fullName>
    </submittedName>
</protein>
<sequence length="181" mass="19577">MTARQPALGRDVNGIRAENRALIMEQLSDARRVREFSGPWDVEATWLTGFKSKATVRGHEIPFDQPGDIAADDTAPTPHEHLLASIAGCLIAGVVMHATVQNVRLTSLVVHVSGTFDNVLRWAGIESAGNPGYRGIDLRATMSGEADDDTLRDIWDRALAGSPVAQTINRETPVITIVELA</sequence>
<accession>A0ABY5VRQ1</accession>
<dbReference type="PANTHER" id="PTHR35368:SF1">
    <property type="entry name" value="HYDROPEROXIDE REDUCTASE"/>
    <property type="match status" value="1"/>
</dbReference>
<proteinExistence type="predicted"/>
<dbReference type="SUPFAM" id="SSF82784">
    <property type="entry name" value="OsmC-like"/>
    <property type="match status" value="1"/>
</dbReference>
<dbReference type="InterPro" id="IPR015946">
    <property type="entry name" value="KH_dom-like_a/b"/>
</dbReference>
<evidence type="ECO:0000313" key="1">
    <source>
        <dbReference type="EMBL" id="UWP79872.1"/>
    </source>
</evidence>
<dbReference type="EMBL" id="CP073720">
    <property type="protein sequence ID" value="UWP79872.1"/>
    <property type="molecule type" value="Genomic_DNA"/>
</dbReference>
<dbReference type="RefSeq" id="WP_259857630.1">
    <property type="nucleotide sequence ID" value="NZ_BAAAST010000001.1"/>
</dbReference>
<dbReference type="Gene3D" id="3.30.300.20">
    <property type="match status" value="1"/>
</dbReference>
<dbReference type="InterPro" id="IPR052924">
    <property type="entry name" value="OsmC/Ohr_hydroprdx_reductase"/>
</dbReference>
<dbReference type="PANTHER" id="PTHR35368">
    <property type="entry name" value="HYDROPEROXIDE REDUCTASE"/>
    <property type="match status" value="1"/>
</dbReference>
<name>A0ABY5VRQ1_9ACTN</name>
<organism evidence="1 2">
    <name type="scientific">Dactylosporangium fulvum</name>
    <dbReference type="NCBI Taxonomy" id="53359"/>
    <lineage>
        <taxon>Bacteria</taxon>
        <taxon>Bacillati</taxon>
        <taxon>Actinomycetota</taxon>
        <taxon>Actinomycetes</taxon>
        <taxon>Micromonosporales</taxon>
        <taxon>Micromonosporaceae</taxon>
        <taxon>Dactylosporangium</taxon>
    </lineage>
</organism>
<reference evidence="1" key="2">
    <citation type="submission" date="2022-09" db="EMBL/GenBank/DDBJ databases">
        <title>Biosynthetic gene clusters of Dactylosporangioum fulvum.</title>
        <authorList>
            <person name="Caradec T."/>
        </authorList>
    </citation>
    <scope>NUCLEOTIDE SEQUENCE</scope>
    <source>
        <strain evidence="1">NRRL B-16292</strain>
    </source>
</reference>
<gene>
    <name evidence="1" type="ORF">Dfulv_32530</name>
</gene>
<dbReference type="Proteomes" id="UP001059617">
    <property type="component" value="Chromosome"/>
</dbReference>
<dbReference type="Pfam" id="PF02566">
    <property type="entry name" value="OsmC"/>
    <property type="match status" value="1"/>
</dbReference>
<dbReference type="InterPro" id="IPR003718">
    <property type="entry name" value="OsmC/Ohr_fam"/>
</dbReference>